<organism evidence="3 4">
    <name type="scientific">Mycolicibacterium iranicum</name>
    <name type="common">Mycobacterium iranicum</name>
    <dbReference type="NCBI Taxonomy" id="912594"/>
    <lineage>
        <taxon>Bacteria</taxon>
        <taxon>Bacillati</taxon>
        <taxon>Actinomycetota</taxon>
        <taxon>Actinomycetes</taxon>
        <taxon>Mycobacteriales</taxon>
        <taxon>Mycobacteriaceae</taxon>
        <taxon>Mycolicibacterium</taxon>
    </lineage>
</organism>
<feature type="transmembrane region" description="Helical" evidence="1">
    <location>
        <begin position="216"/>
        <end position="234"/>
    </location>
</feature>
<keyword evidence="1" id="KW-1133">Transmembrane helix</keyword>
<evidence type="ECO:0000256" key="2">
    <source>
        <dbReference type="SAM" id="SignalP"/>
    </source>
</evidence>
<gene>
    <name evidence="3" type="ORF">A4X20_29850</name>
</gene>
<feature type="signal peptide" evidence="2">
    <location>
        <begin position="1"/>
        <end position="20"/>
    </location>
</feature>
<dbReference type="Proteomes" id="UP000078396">
    <property type="component" value="Unassembled WGS sequence"/>
</dbReference>
<evidence type="ECO:0000313" key="4">
    <source>
        <dbReference type="Proteomes" id="UP000078396"/>
    </source>
</evidence>
<keyword evidence="2" id="KW-0732">Signal</keyword>
<dbReference type="AlphaFoldDB" id="A0A178LHP9"/>
<feature type="transmembrane region" description="Helical" evidence="1">
    <location>
        <begin position="186"/>
        <end position="210"/>
    </location>
</feature>
<reference evidence="3 4" key="1">
    <citation type="submission" date="2016-04" db="EMBL/GenBank/DDBJ databases">
        <title>Draft Genome Sequences of Staphylococcus capitis Strain H36, S. capitis Strain H65, S. cohnii Strain H62, S. hominis Strain H69, Mycobacterium iranicum Strain H39, Plantibacter sp. Strain H53, Pseudomonas oryzihabitans Strain H72, and Microbacterium sp. Strain H83, isolated from residential settings.</title>
        <authorList>
            <person name="Lymperopoulou D."/>
            <person name="Adams R.I."/>
            <person name="Lindow S."/>
            <person name="Coil D.A."/>
            <person name="Jospin G."/>
            <person name="Eisen J.A."/>
        </authorList>
    </citation>
    <scope>NUCLEOTIDE SEQUENCE [LARGE SCALE GENOMIC DNA]</scope>
    <source>
        <strain evidence="3 4">H39</strain>
    </source>
</reference>
<comment type="caution">
    <text evidence="3">The sequence shown here is derived from an EMBL/GenBank/DDBJ whole genome shotgun (WGS) entry which is preliminary data.</text>
</comment>
<feature type="transmembrane region" description="Helical" evidence="1">
    <location>
        <begin position="150"/>
        <end position="174"/>
    </location>
</feature>
<evidence type="ECO:0000313" key="3">
    <source>
        <dbReference type="EMBL" id="OAN29548.1"/>
    </source>
</evidence>
<name>A0A178LHP9_MYCIR</name>
<accession>A0A178LHP9</accession>
<keyword evidence="1" id="KW-0472">Membrane</keyword>
<keyword evidence="1" id="KW-0812">Transmembrane</keyword>
<proteinExistence type="predicted"/>
<protein>
    <submittedName>
        <fullName evidence="3">Uncharacterized protein</fullName>
    </submittedName>
</protein>
<evidence type="ECO:0000256" key="1">
    <source>
        <dbReference type="SAM" id="Phobius"/>
    </source>
</evidence>
<dbReference type="EMBL" id="LWCS01000068">
    <property type="protein sequence ID" value="OAN29548.1"/>
    <property type="molecule type" value="Genomic_DNA"/>
</dbReference>
<sequence length="271" mass="28523">MVASLLVAVVTALCVTPSAAADTGALAVSATMNGQDLGTTTSGNPLWLTPNESVDVVVDLTNTGSETLSVWQVDFVGRVVGLSFFSYATPIEAIVPPGATQTLRYRLNLTGLQGQATGLIGAELRFSDRAGATVAAVAAVTDVRGSLISVYGLFGVALLVLTALSVSDVAIALARQRLSTNRWKRGMRLLMPGIGIGLVIVFSASVLRLWIPDTGLWMAIAGLTAITFFAIGYFSPTPDDDDDFDDDFDEFDELAISDLGIENITASESRR</sequence>
<feature type="chain" id="PRO_5008091101" evidence="2">
    <location>
        <begin position="21"/>
        <end position="271"/>
    </location>
</feature>